<evidence type="ECO:0000256" key="2">
    <source>
        <dbReference type="SAM" id="Phobius"/>
    </source>
</evidence>
<proteinExistence type="predicted"/>
<keyword evidence="2" id="KW-0472">Membrane</keyword>
<gene>
    <name evidence="3" type="ORF">PR048_029830</name>
</gene>
<dbReference type="Proteomes" id="UP001159363">
    <property type="component" value="Chromosome 13"/>
</dbReference>
<comment type="caution">
    <text evidence="3">The sequence shown here is derived from an EMBL/GenBank/DDBJ whole genome shotgun (WGS) entry which is preliminary data.</text>
</comment>
<organism evidence="3 4">
    <name type="scientific">Dryococelus australis</name>
    <dbReference type="NCBI Taxonomy" id="614101"/>
    <lineage>
        <taxon>Eukaryota</taxon>
        <taxon>Metazoa</taxon>
        <taxon>Ecdysozoa</taxon>
        <taxon>Arthropoda</taxon>
        <taxon>Hexapoda</taxon>
        <taxon>Insecta</taxon>
        <taxon>Pterygota</taxon>
        <taxon>Neoptera</taxon>
        <taxon>Polyneoptera</taxon>
        <taxon>Phasmatodea</taxon>
        <taxon>Verophasmatodea</taxon>
        <taxon>Anareolatae</taxon>
        <taxon>Phasmatidae</taxon>
        <taxon>Eurycanthinae</taxon>
        <taxon>Dryococelus</taxon>
    </lineage>
</organism>
<feature type="compositionally biased region" description="Gly residues" evidence="1">
    <location>
        <begin position="893"/>
        <end position="906"/>
    </location>
</feature>
<feature type="region of interest" description="Disordered" evidence="1">
    <location>
        <begin position="247"/>
        <end position="287"/>
    </location>
</feature>
<feature type="compositionally biased region" description="Basic and acidic residues" evidence="1">
    <location>
        <begin position="875"/>
        <end position="888"/>
    </location>
</feature>
<reference evidence="3 4" key="1">
    <citation type="submission" date="2023-02" db="EMBL/GenBank/DDBJ databases">
        <title>LHISI_Scaffold_Assembly.</title>
        <authorList>
            <person name="Stuart O.P."/>
            <person name="Cleave R."/>
            <person name="Magrath M.J.L."/>
            <person name="Mikheyev A.S."/>
        </authorList>
    </citation>
    <scope>NUCLEOTIDE SEQUENCE [LARGE SCALE GENOMIC DNA]</scope>
    <source>
        <strain evidence="3">Daus_M_001</strain>
        <tissue evidence="3">Leg muscle</tissue>
    </source>
</reference>
<feature type="region of interest" description="Disordered" evidence="1">
    <location>
        <begin position="533"/>
        <end position="555"/>
    </location>
</feature>
<dbReference type="EMBL" id="JARBHB010000014">
    <property type="protein sequence ID" value="KAJ8868314.1"/>
    <property type="molecule type" value="Genomic_DNA"/>
</dbReference>
<keyword evidence="4" id="KW-1185">Reference proteome</keyword>
<evidence type="ECO:0000313" key="3">
    <source>
        <dbReference type="EMBL" id="KAJ8868314.1"/>
    </source>
</evidence>
<feature type="transmembrane region" description="Helical" evidence="2">
    <location>
        <begin position="7"/>
        <end position="27"/>
    </location>
</feature>
<feature type="region of interest" description="Disordered" evidence="1">
    <location>
        <begin position="869"/>
        <end position="933"/>
    </location>
</feature>
<accession>A0ABQ9G787</accession>
<keyword evidence="2" id="KW-1133">Transmembrane helix</keyword>
<feature type="compositionally biased region" description="Pro residues" evidence="1">
    <location>
        <begin position="255"/>
        <end position="266"/>
    </location>
</feature>
<sequence length="933" mass="103762">MMGKIRILTVMMALTVLMTVYIVWTGVGDSEDEDVASDTADGDVDEDEDLKQETLVTKYSERPFGIFKLKLNFGKGRLVSAAVCTCAYNKLHNTKANWPTAMLHAALCAACRSNGLLLSPTALTASCATVERLRVTQLVVHAGRRLLGGFLSPFEAGKRGSYKGDTDMRTGFESWRGRSRIFARWSAGFLGNLQPFHSSAAQYSPRFTYIGSGDPVVKSRPYLFTALYCDRASRQCHSLKMPPAPIYESNNGDVSPPPPFRPPPYRPGDRPPVGGGGGILTGPNPSWERRDPGHKYRDYDHCKCAFSFNCASPGILFQATLETSAFSEALLKFYFQDIPPPRANYAYLILENYTRETTHHIHSAAAIQRLVCRKFFCVYDNCTADKLCLESQLDRNEDIPQDNHEYIYEIAYALQEMGVFAHMVSISRGRKFRRRRYLLCYSWNTLACATNVHIAHVLMTCLLYMYVAHMTACANNRDGNADIQTDNWFHQRTCWDDEHDSAAQIIFATYASAIHSCMLHIVIVDQSSVQHTKSPTHLGEEKSKEAKRKTAKRSAEKALRKKNGYALFAAGTQCSAVSTISTVANTVTDMNIFPNATLSLILPPLADIMKVLAYCHPSSGSFLLQCSTMKCRDYCQVLVLESICNMVAIVTTLMGDGLVDSFTVRPLGPKCLGLSEGPKGLRKTLKCHEKEGVAWGELRAMSRVFLSNWSRWERTRAGSGWKIATACLSEDWSNNNCMLCYATVQYHAVMYISLEKNICNGRSSKQRRGIKVSRWSGPYCQVHCLSMLHKPRTPETEARVAEDDSDLLLAMPPPHTCAALTLLPACPVDVSGAPECHALHRNVQVSLLQGSCDVDKQYCCNNEKQGRYDPGGPRFDGRDDGRPPRYDRPVLVGPGGHTGVPGGYGDGYRPQRGDRFYEPYARSSSVDAKATKN</sequence>
<keyword evidence="2" id="KW-0812">Transmembrane</keyword>
<evidence type="ECO:0000313" key="4">
    <source>
        <dbReference type="Proteomes" id="UP001159363"/>
    </source>
</evidence>
<name>A0ABQ9G787_9NEOP</name>
<evidence type="ECO:0000256" key="1">
    <source>
        <dbReference type="SAM" id="MobiDB-lite"/>
    </source>
</evidence>
<protein>
    <submittedName>
        <fullName evidence="3">Uncharacterized protein</fullName>
    </submittedName>
</protein>